<dbReference type="InterPro" id="IPR029144">
    <property type="entry name" value="Thr_synth_N"/>
</dbReference>
<reference evidence="12" key="1">
    <citation type="submission" date="2014-11" db="EMBL/GenBank/DDBJ databases">
        <authorList>
            <person name="Otto D Thomas"/>
            <person name="Naeem Raeece"/>
        </authorList>
    </citation>
    <scope>NUCLEOTIDE SEQUENCE</scope>
</reference>
<keyword evidence="6" id="KW-0791">Threonine biosynthesis</keyword>
<proteinExistence type="inferred from homology"/>
<dbReference type="NCBIfam" id="TIGR00260">
    <property type="entry name" value="thrC"/>
    <property type="match status" value="1"/>
</dbReference>
<dbReference type="InterPro" id="IPR036052">
    <property type="entry name" value="TrpB-like_PALP_sf"/>
</dbReference>
<evidence type="ECO:0000256" key="2">
    <source>
        <dbReference type="ARBA" id="ARBA00004979"/>
    </source>
</evidence>
<dbReference type="InterPro" id="IPR037158">
    <property type="entry name" value="Thr_synth_N_sf"/>
</dbReference>
<dbReference type="GO" id="GO:0004795">
    <property type="term" value="F:threonine synthase activity"/>
    <property type="evidence" value="ECO:0007669"/>
    <property type="project" value="UniProtKB-EC"/>
</dbReference>
<sequence length="593" mass="65246">MRYTSTNSSPGEGFYSSFEEAILQGFASDGGYFVPETIPKVSEETLAKWKSLSFTSLALEIVSLFVDSREMSREELREVIDESYRHFPQAEEDGDDVVPLKLRKIPLEALFDDEADLQRMRQAEGREGAGKRSIFLVELFHGPTLAFKDLAMGFLCNVMDFFLRRRGGGERRHVMVATTGDTGPAAAFACEGKQALDCWCLYPKGLISEQQERQMTTLVGGNVHAVGVSACPLGGDSLDETVADLFGDSQFASEVPLGSVNSVNWGRVLVQVVHYFFSFFRAAELRESGGGKAAGALFAVPTGGFGNALAGSIAKKMGLDVHRILCANNTNNSVCRVVHRGTFFKAQILETLSSAIDIVVPYNFWRYLYLATGRNGEKISEWTKVFNSVSEKKEEATIRETKEKEEEDALEAAEQEHGAQKCKSPPQTGGFQQVHLGDACLSVVRSDFAAEAVEDSEVSDMILRVYKWTKENEEKPLLLDPHAAVAVCATIRLALGSGMHGEREGGPASGALVPLQTLVLGTAHPAKFPKVAEQSLGFMPPEARHPTIESARHRLHRSRQATWEGVRGENVAELLKAEMKAVHRYRMERGDRK</sequence>
<dbReference type="PANTHER" id="PTHR42690">
    <property type="entry name" value="THREONINE SYNTHASE FAMILY MEMBER"/>
    <property type="match status" value="1"/>
</dbReference>
<name>A0A0G4F5R3_9ALVE</name>
<evidence type="ECO:0000256" key="4">
    <source>
        <dbReference type="ARBA" id="ARBA00013028"/>
    </source>
</evidence>
<feature type="domain" description="Tryptophan synthase beta chain-like PALP" evidence="10">
    <location>
        <begin position="128"/>
        <end position="378"/>
    </location>
</feature>
<keyword evidence="8" id="KW-0456">Lyase</keyword>
<dbReference type="PhylomeDB" id="A0A0G4F5R3"/>
<organism evidence="12">
    <name type="scientific">Chromera velia CCMP2878</name>
    <dbReference type="NCBI Taxonomy" id="1169474"/>
    <lineage>
        <taxon>Eukaryota</taxon>
        <taxon>Sar</taxon>
        <taxon>Alveolata</taxon>
        <taxon>Colpodellida</taxon>
        <taxon>Chromeraceae</taxon>
        <taxon>Chromera</taxon>
    </lineage>
</organism>
<dbReference type="AlphaFoldDB" id="A0A0G4F5R3"/>
<dbReference type="EMBL" id="CDMZ01000132">
    <property type="protein sequence ID" value="CEM07535.1"/>
    <property type="molecule type" value="Genomic_DNA"/>
</dbReference>
<dbReference type="EC" id="4.2.3.1" evidence="4"/>
<comment type="similarity">
    <text evidence="3">Belongs to the threonine synthase family.</text>
</comment>
<dbReference type="Pfam" id="PF14821">
    <property type="entry name" value="Thr_synth_N"/>
    <property type="match status" value="1"/>
</dbReference>
<dbReference type="PROSITE" id="PS00165">
    <property type="entry name" value="DEHYDRATASE_SER_THR"/>
    <property type="match status" value="1"/>
</dbReference>
<evidence type="ECO:0000256" key="8">
    <source>
        <dbReference type="ARBA" id="ARBA00023239"/>
    </source>
</evidence>
<dbReference type="GO" id="GO:0009088">
    <property type="term" value="P:threonine biosynthetic process"/>
    <property type="evidence" value="ECO:0007669"/>
    <property type="project" value="UniProtKB-UniPathway"/>
</dbReference>
<accession>A0A0G4F5R3</accession>
<evidence type="ECO:0000259" key="11">
    <source>
        <dbReference type="Pfam" id="PF14821"/>
    </source>
</evidence>
<feature type="modified residue" description="N6-(pyridoxal phosphate)lysine" evidence="9">
    <location>
        <position position="148"/>
    </location>
</feature>
<evidence type="ECO:0000256" key="9">
    <source>
        <dbReference type="PIRSR" id="PIRSR604450-51"/>
    </source>
</evidence>
<dbReference type="Gene3D" id="3.40.50.1100">
    <property type="match status" value="2"/>
</dbReference>
<feature type="domain" description="Threonine synthase N-terminal" evidence="11">
    <location>
        <begin position="2"/>
        <end position="84"/>
    </location>
</feature>
<evidence type="ECO:0000256" key="3">
    <source>
        <dbReference type="ARBA" id="ARBA00005517"/>
    </source>
</evidence>
<evidence type="ECO:0000256" key="5">
    <source>
        <dbReference type="ARBA" id="ARBA00022605"/>
    </source>
</evidence>
<evidence type="ECO:0000313" key="12">
    <source>
        <dbReference type="EMBL" id="CEM07535.1"/>
    </source>
</evidence>
<keyword evidence="5" id="KW-0028">Amino-acid biosynthesis</keyword>
<dbReference type="VEuPathDB" id="CryptoDB:Cvel_15265"/>
<dbReference type="Pfam" id="PF00291">
    <property type="entry name" value="PALP"/>
    <property type="match status" value="1"/>
</dbReference>
<comment type="pathway">
    <text evidence="2">Amino-acid biosynthesis; L-threonine biosynthesis; L-threonine from L-aspartate: step 5/5.</text>
</comment>
<evidence type="ECO:0000259" key="10">
    <source>
        <dbReference type="Pfam" id="PF00291"/>
    </source>
</evidence>
<dbReference type="InterPro" id="IPR004450">
    <property type="entry name" value="Thr_synthase-like"/>
</dbReference>
<dbReference type="InterPro" id="IPR051166">
    <property type="entry name" value="Threonine_Synthase"/>
</dbReference>
<gene>
    <name evidence="12" type="ORF">Cvel_15265</name>
</gene>
<dbReference type="SUPFAM" id="SSF53686">
    <property type="entry name" value="Tryptophan synthase beta subunit-like PLP-dependent enzymes"/>
    <property type="match status" value="2"/>
</dbReference>
<dbReference type="InterPro" id="IPR001926">
    <property type="entry name" value="TrpB-like_PALP"/>
</dbReference>
<evidence type="ECO:0000256" key="7">
    <source>
        <dbReference type="ARBA" id="ARBA00022898"/>
    </source>
</evidence>
<protein>
    <recommendedName>
        <fullName evidence="4">threonine synthase</fullName>
        <ecNumber evidence="4">4.2.3.1</ecNumber>
    </recommendedName>
</protein>
<evidence type="ECO:0000256" key="1">
    <source>
        <dbReference type="ARBA" id="ARBA00001933"/>
    </source>
</evidence>
<keyword evidence="7 9" id="KW-0663">Pyridoxal phosphate</keyword>
<dbReference type="UniPathway" id="UPA00050">
    <property type="reaction ID" value="UER00065"/>
</dbReference>
<dbReference type="InterPro" id="IPR000634">
    <property type="entry name" value="Ser/Thr_deHydtase_PyrdxlP-BS"/>
</dbReference>
<comment type="cofactor">
    <cofactor evidence="1 9">
        <name>pyridoxal 5'-phosphate</name>
        <dbReference type="ChEBI" id="CHEBI:597326"/>
    </cofactor>
</comment>
<evidence type="ECO:0000256" key="6">
    <source>
        <dbReference type="ARBA" id="ARBA00022697"/>
    </source>
</evidence>
<dbReference type="GO" id="GO:0030170">
    <property type="term" value="F:pyridoxal phosphate binding"/>
    <property type="evidence" value="ECO:0007669"/>
    <property type="project" value="InterPro"/>
</dbReference>
<dbReference type="Gene3D" id="3.90.1380.10">
    <property type="entry name" value="Threonine synthase, N-terminal domain"/>
    <property type="match status" value="1"/>
</dbReference>
<dbReference type="PANTHER" id="PTHR42690:SF1">
    <property type="entry name" value="THREONINE SYNTHASE-LIKE 2"/>
    <property type="match status" value="1"/>
</dbReference>